<organism evidence="3 4">
    <name type="scientific">Aerophobetes bacterium</name>
    <dbReference type="NCBI Taxonomy" id="2030807"/>
    <lineage>
        <taxon>Bacteria</taxon>
        <taxon>Candidatus Aerophobota</taxon>
    </lineage>
</organism>
<gene>
    <name evidence="3" type="ORF">DRJ04_02965</name>
</gene>
<dbReference type="AlphaFoldDB" id="A0A662DEF8"/>
<protein>
    <recommendedName>
        <fullName evidence="2">Tyr recombinase domain-containing protein</fullName>
    </recommendedName>
</protein>
<evidence type="ECO:0000313" key="3">
    <source>
        <dbReference type="EMBL" id="RLE14150.1"/>
    </source>
</evidence>
<keyword evidence="1" id="KW-0233">DNA recombination</keyword>
<reference evidence="3 4" key="1">
    <citation type="submission" date="2018-06" db="EMBL/GenBank/DDBJ databases">
        <title>Extensive metabolic versatility and redundancy in microbially diverse, dynamic hydrothermal sediments.</title>
        <authorList>
            <person name="Dombrowski N."/>
            <person name="Teske A."/>
            <person name="Baker B.J."/>
        </authorList>
    </citation>
    <scope>NUCLEOTIDE SEQUENCE [LARGE SCALE GENOMIC DNA]</scope>
    <source>
        <strain evidence="3">B3_G15</strain>
    </source>
</reference>
<sequence length="56" mass="6218">MARLINECSGYLKPIVIVALNTGMRLNEILNLQWKDIAIGQKIIYIINSETGGVSE</sequence>
<dbReference type="InterPro" id="IPR002104">
    <property type="entry name" value="Integrase_catalytic"/>
</dbReference>
<evidence type="ECO:0000313" key="4">
    <source>
        <dbReference type="Proteomes" id="UP000280417"/>
    </source>
</evidence>
<name>A0A662DEF8_UNCAE</name>
<accession>A0A662DEF8</accession>
<dbReference type="GO" id="GO:0015074">
    <property type="term" value="P:DNA integration"/>
    <property type="evidence" value="ECO:0007669"/>
    <property type="project" value="InterPro"/>
</dbReference>
<evidence type="ECO:0000256" key="1">
    <source>
        <dbReference type="ARBA" id="ARBA00023172"/>
    </source>
</evidence>
<dbReference type="SUPFAM" id="SSF56349">
    <property type="entry name" value="DNA breaking-rejoining enzymes"/>
    <property type="match status" value="1"/>
</dbReference>
<dbReference type="Pfam" id="PF00589">
    <property type="entry name" value="Phage_integrase"/>
    <property type="match status" value="1"/>
</dbReference>
<dbReference type="EMBL" id="QMQA01000058">
    <property type="protein sequence ID" value="RLE14150.1"/>
    <property type="molecule type" value="Genomic_DNA"/>
</dbReference>
<comment type="caution">
    <text evidence="3">The sequence shown here is derived from an EMBL/GenBank/DDBJ whole genome shotgun (WGS) entry which is preliminary data.</text>
</comment>
<feature type="domain" description="Tyr recombinase" evidence="2">
    <location>
        <begin position="1"/>
        <end position="56"/>
    </location>
</feature>
<dbReference type="PROSITE" id="PS51898">
    <property type="entry name" value="TYR_RECOMBINASE"/>
    <property type="match status" value="1"/>
</dbReference>
<evidence type="ECO:0000259" key="2">
    <source>
        <dbReference type="PROSITE" id="PS51898"/>
    </source>
</evidence>
<dbReference type="InterPro" id="IPR011010">
    <property type="entry name" value="DNA_brk_join_enz"/>
</dbReference>
<dbReference type="Gene3D" id="1.10.443.10">
    <property type="entry name" value="Intergrase catalytic core"/>
    <property type="match status" value="1"/>
</dbReference>
<dbReference type="GO" id="GO:0003677">
    <property type="term" value="F:DNA binding"/>
    <property type="evidence" value="ECO:0007669"/>
    <property type="project" value="InterPro"/>
</dbReference>
<dbReference type="Proteomes" id="UP000280417">
    <property type="component" value="Unassembled WGS sequence"/>
</dbReference>
<dbReference type="GO" id="GO:0006310">
    <property type="term" value="P:DNA recombination"/>
    <property type="evidence" value="ECO:0007669"/>
    <property type="project" value="UniProtKB-KW"/>
</dbReference>
<proteinExistence type="predicted"/>
<dbReference type="InterPro" id="IPR013762">
    <property type="entry name" value="Integrase-like_cat_sf"/>
</dbReference>